<reference evidence="2 3" key="1">
    <citation type="submission" date="2020-08" db="EMBL/GenBank/DDBJ databases">
        <title>Sequencing the genomes of 1000 actinobacteria strains.</title>
        <authorList>
            <person name="Klenk H.-P."/>
        </authorList>
    </citation>
    <scope>NUCLEOTIDE SEQUENCE [LARGE SCALE GENOMIC DNA]</scope>
    <source>
        <strain evidence="2 3">DSM 45784</strain>
    </source>
</reference>
<accession>A0A7W7DAW1</accession>
<comment type="caution">
    <text evidence="2">The sequence shown here is derived from an EMBL/GenBank/DDBJ whole genome shotgun (WGS) entry which is preliminary data.</text>
</comment>
<evidence type="ECO:0000256" key="1">
    <source>
        <dbReference type="SAM" id="MobiDB-lite"/>
    </source>
</evidence>
<organism evidence="2 3">
    <name type="scientific">Sphaerisporangium siamense</name>
    <dbReference type="NCBI Taxonomy" id="795645"/>
    <lineage>
        <taxon>Bacteria</taxon>
        <taxon>Bacillati</taxon>
        <taxon>Actinomycetota</taxon>
        <taxon>Actinomycetes</taxon>
        <taxon>Streptosporangiales</taxon>
        <taxon>Streptosporangiaceae</taxon>
        <taxon>Sphaerisporangium</taxon>
    </lineage>
</organism>
<evidence type="ECO:0000313" key="3">
    <source>
        <dbReference type="Proteomes" id="UP000542210"/>
    </source>
</evidence>
<dbReference type="AlphaFoldDB" id="A0A7W7DAW1"/>
<name>A0A7W7DAW1_9ACTN</name>
<feature type="region of interest" description="Disordered" evidence="1">
    <location>
        <begin position="62"/>
        <end position="86"/>
    </location>
</feature>
<dbReference type="RefSeq" id="WP_184881813.1">
    <property type="nucleotide sequence ID" value="NZ_BOOV01000026.1"/>
</dbReference>
<proteinExistence type="predicted"/>
<keyword evidence="3" id="KW-1185">Reference proteome</keyword>
<sequence length="86" mass="9310">MSDRPVLAVIPLPARLEVSAAILGALADVWEEHHGQTLTTAHMAEEFTPWGRALVIREPEPFTADHDHQTVAEEPPQGPAATRPAS</sequence>
<dbReference type="EMBL" id="JACHND010000001">
    <property type="protein sequence ID" value="MBB4702216.1"/>
    <property type="molecule type" value="Genomic_DNA"/>
</dbReference>
<evidence type="ECO:0000313" key="2">
    <source>
        <dbReference type="EMBL" id="MBB4702216.1"/>
    </source>
</evidence>
<protein>
    <submittedName>
        <fullName evidence="2">Uncharacterized protein</fullName>
    </submittedName>
</protein>
<gene>
    <name evidence="2" type="ORF">BJ982_003760</name>
</gene>
<dbReference type="Proteomes" id="UP000542210">
    <property type="component" value="Unassembled WGS sequence"/>
</dbReference>
<feature type="compositionally biased region" description="Basic and acidic residues" evidence="1">
    <location>
        <begin position="62"/>
        <end position="71"/>
    </location>
</feature>